<evidence type="ECO:0000256" key="2">
    <source>
        <dbReference type="ARBA" id="ARBA00022692"/>
    </source>
</evidence>
<name>A0A239C045_9FIRM</name>
<dbReference type="InterPro" id="IPR006153">
    <property type="entry name" value="Cation/H_exchanger_TM"/>
</dbReference>
<dbReference type="EMBL" id="FZOJ01000004">
    <property type="protein sequence ID" value="SNS13272.1"/>
    <property type="molecule type" value="Genomic_DNA"/>
</dbReference>
<keyword evidence="3 5" id="KW-1133">Transmembrane helix</keyword>
<feature type="domain" description="Cation/H+ exchanger transmembrane" evidence="6">
    <location>
        <begin position="10"/>
        <end position="381"/>
    </location>
</feature>
<feature type="transmembrane region" description="Helical" evidence="5">
    <location>
        <begin position="29"/>
        <end position="48"/>
    </location>
</feature>
<proteinExistence type="predicted"/>
<feature type="transmembrane region" description="Helical" evidence="5">
    <location>
        <begin position="147"/>
        <end position="169"/>
    </location>
</feature>
<evidence type="ECO:0000259" key="6">
    <source>
        <dbReference type="Pfam" id="PF00999"/>
    </source>
</evidence>
<gene>
    <name evidence="7" type="ORF">SAMN05446037_1004227</name>
</gene>
<sequence>MNLLVKISIILLVGILGGRLSKLLRLPYVTGYLIGGLLIGPSFTNIITDVNIQGFSIINEIALAAIAFSIGSEFLIEELIKVGKKIFIVTVVQAFATIIMVFSASYFLLHQSFELSILLGSIAAATAPAATTMIIKQYNTKGPLTKTILPVVAIDDALCVMSFGIAMAITKISFGAGDMSFLQMMISPLVEIVGSLVVGFGAGFILAFLANKTKNDEELLTLVLAFVVIGSGIASGLHLSPILTCMMIGGTLTNLMQNHMRAFHAIGRFTPPIYLFFFTLAGASLHLEVLGQLGLLGAGYILARATGKILGAGLGAKMVGYPDTIVKNLGFSLLPQAGVAIGLAMLVKQEIPQIGDKISTIILGGVFVYELIGPIMAKFALNRAGEIHPDTVAPQEALAKGHN</sequence>
<evidence type="ECO:0000313" key="7">
    <source>
        <dbReference type="EMBL" id="SNS13272.1"/>
    </source>
</evidence>
<feature type="transmembrane region" description="Helical" evidence="5">
    <location>
        <begin position="54"/>
        <end position="75"/>
    </location>
</feature>
<evidence type="ECO:0000256" key="1">
    <source>
        <dbReference type="ARBA" id="ARBA00004141"/>
    </source>
</evidence>
<dbReference type="Pfam" id="PF00999">
    <property type="entry name" value="Na_H_Exchanger"/>
    <property type="match status" value="1"/>
</dbReference>
<dbReference type="OrthoDB" id="9778229at2"/>
<feature type="transmembrane region" description="Helical" evidence="5">
    <location>
        <begin position="189"/>
        <end position="210"/>
    </location>
</feature>
<accession>A0A239C045</accession>
<comment type="subcellular location">
    <subcellularLocation>
        <location evidence="1">Membrane</location>
        <topology evidence="1">Multi-pass membrane protein</topology>
    </subcellularLocation>
</comment>
<protein>
    <submittedName>
        <fullName evidence="7">Transporter, CPA2 family</fullName>
    </submittedName>
</protein>
<keyword evidence="2 5" id="KW-0812">Transmembrane</keyword>
<dbReference type="Proteomes" id="UP000198304">
    <property type="component" value="Unassembled WGS sequence"/>
</dbReference>
<organism evidence="7 8">
    <name type="scientific">Anaerovirgula multivorans</name>
    <dbReference type="NCBI Taxonomy" id="312168"/>
    <lineage>
        <taxon>Bacteria</taxon>
        <taxon>Bacillati</taxon>
        <taxon>Bacillota</taxon>
        <taxon>Clostridia</taxon>
        <taxon>Peptostreptococcales</taxon>
        <taxon>Natronincolaceae</taxon>
        <taxon>Anaerovirgula</taxon>
    </lineage>
</organism>
<feature type="transmembrane region" description="Helical" evidence="5">
    <location>
        <begin position="358"/>
        <end position="377"/>
    </location>
</feature>
<evidence type="ECO:0000313" key="8">
    <source>
        <dbReference type="Proteomes" id="UP000198304"/>
    </source>
</evidence>
<feature type="transmembrane region" description="Helical" evidence="5">
    <location>
        <begin position="87"/>
        <end position="109"/>
    </location>
</feature>
<evidence type="ECO:0000256" key="4">
    <source>
        <dbReference type="ARBA" id="ARBA00023136"/>
    </source>
</evidence>
<keyword evidence="8" id="KW-1185">Reference proteome</keyword>
<dbReference type="GO" id="GO:1902600">
    <property type="term" value="P:proton transmembrane transport"/>
    <property type="evidence" value="ECO:0007669"/>
    <property type="project" value="InterPro"/>
</dbReference>
<dbReference type="InterPro" id="IPR038770">
    <property type="entry name" value="Na+/solute_symporter_sf"/>
</dbReference>
<feature type="transmembrane region" description="Helical" evidence="5">
    <location>
        <begin position="324"/>
        <end position="346"/>
    </location>
</feature>
<dbReference type="Gene3D" id="1.20.1530.20">
    <property type="match status" value="1"/>
</dbReference>
<evidence type="ECO:0000256" key="3">
    <source>
        <dbReference type="ARBA" id="ARBA00022989"/>
    </source>
</evidence>
<reference evidence="7 8" key="1">
    <citation type="submission" date="2017-06" db="EMBL/GenBank/DDBJ databases">
        <authorList>
            <person name="Kim H.J."/>
            <person name="Triplett B.A."/>
        </authorList>
    </citation>
    <scope>NUCLEOTIDE SEQUENCE [LARGE SCALE GENOMIC DNA]</scope>
    <source>
        <strain evidence="7 8">SCA</strain>
    </source>
</reference>
<feature type="transmembrane region" description="Helical" evidence="5">
    <location>
        <begin position="222"/>
        <end position="253"/>
    </location>
</feature>
<feature type="transmembrane region" description="Helical" evidence="5">
    <location>
        <begin position="115"/>
        <end position="135"/>
    </location>
</feature>
<evidence type="ECO:0000256" key="5">
    <source>
        <dbReference type="SAM" id="Phobius"/>
    </source>
</evidence>
<dbReference type="RefSeq" id="WP_089281997.1">
    <property type="nucleotide sequence ID" value="NZ_FZOJ01000004.1"/>
</dbReference>
<dbReference type="AlphaFoldDB" id="A0A239C045"/>
<dbReference type="PANTHER" id="PTHR43021">
    <property type="entry name" value="NA(+)/H(+) ANTIPORTER-RELATED"/>
    <property type="match status" value="1"/>
</dbReference>
<dbReference type="GO" id="GO:0015297">
    <property type="term" value="F:antiporter activity"/>
    <property type="evidence" value="ECO:0007669"/>
    <property type="project" value="InterPro"/>
</dbReference>
<keyword evidence="4 5" id="KW-0472">Membrane</keyword>
<dbReference type="PANTHER" id="PTHR43021:SF2">
    <property type="entry name" value="CATION_H+ EXCHANGER DOMAIN-CONTAINING PROTEIN"/>
    <property type="match status" value="1"/>
</dbReference>
<dbReference type="GO" id="GO:0016020">
    <property type="term" value="C:membrane"/>
    <property type="evidence" value="ECO:0007669"/>
    <property type="project" value="UniProtKB-SubCell"/>
</dbReference>